<evidence type="ECO:0000256" key="1">
    <source>
        <dbReference type="ARBA" id="ARBA00004123"/>
    </source>
</evidence>
<dbReference type="InterPro" id="IPR004827">
    <property type="entry name" value="bZIP"/>
</dbReference>
<dbReference type="GO" id="GO:0005634">
    <property type="term" value="C:nucleus"/>
    <property type="evidence" value="ECO:0007669"/>
    <property type="project" value="UniProtKB-SubCell"/>
</dbReference>
<dbReference type="SMART" id="SM00338">
    <property type="entry name" value="BRLZ"/>
    <property type="match status" value="1"/>
</dbReference>
<evidence type="ECO:0000256" key="3">
    <source>
        <dbReference type="ARBA" id="ARBA00023125"/>
    </source>
</evidence>
<dbReference type="CDD" id="cd14702">
    <property type="entry name" value="bZIP_plant_GBF1"/>
    <property type="match status" value="1"/>
</dbReference>
<feature type="region of interest" description="Disordered" evidence="6">
    <location>
        <begin position="1"/>
        <end position="22"/>
    </location>
</feature>
<feature type="domain" description="BZIP" evidence="7">
    <location>
        <begin position="117"/>
        <end position="180"/>
    </location>
</feature>
<dbReference type="AlphaFoldDB" id="A0A8K0E736"/>
<protein>
    <recommendedName>
        <fullName evidence="7">BZIP domain-containing protein</fullName>
    </recommendedName>
</protein>
<evidence type="ECO:0000256" key="2">
    <source>
        <dbReference type="ARBA" id="ARBA00023015"/>
    </source>
</evidence>
<comment type="caution">
    <text evidence="8">The sequence shown here is derived from an EMBL/GenBank/DDBJ whole genome shotgun (WGS) entry which is preliminary data.</text>
</comment>
<dbReference type="GO" id="GO:0003677">
    <property type="term" value="F:DNA binding"/>
    <property type="evidence" value="ECO:0007669"/>
    <property type="project" value="UniProtKB-KW"/>
</dbReference>
<organism evidence="8 9">
    <name type="scientific">Rhamnella rubrinervis</name>
    <dbReference type="NCBI Taxonomy" id="2594499"/>
    <lineage>
        <taxon>Eukaryota</taxon>
        <taxon>Viridiplantae</taxon>
        <taxon>Streptophyta</taxon>
        <taxon>Embryophyta</taxon>
        <taxon>Tracheophyta</taxon>
        <taxon>Spermatophyta</taxon>
        <taxon>Magnoliopsida</taxon>
        <taxon>eudicotyledons</taxon>
        <taxon>Gunneridae</taxon>
        <taxon>Pentapetalae</taxon>
        <taxon>rosids</taxon>
        <taxon>fabids</taxon>
        <taxon>Rosales</taxon>
        <taxon>Rhamnaceae</taxon>
        <taxon>rhamnoid group</taxon>
        <taxon>Rhamneae</taxon>
        <taxon>Rhamnella</taxon>
    </lineage>
</organism>
<dbReference type="PANTHER" id="PTHR46324:SF7">
    <property type="entry name" value="BASIC LEUCINE-ZIPPER 75"/>
    <property type="match status" value="1"/>
</dbReference>
<keyword evidence="2" id="KW-0805">Transcription regulation</keyword>
<sequence length="230" mass="26192">MEPNGCEGLNSLRNPIQSEPPHRISLTNPALSPMMNIHAVDEVVDRHHHQYHSHRQPPVHQSIPDSSISFCIGSLFPSSHIHIPIHEFSPNTSSSISNNTTFIEDETSENPTSNIVTERRLKRMMSNRESARRSRMRRKMQIDDLQTQVDRLQSTNRQLSEKLIQLLECNQQILQENVQLKEKVSSLQIIVSDLLSPLRNVEDIVITTSSNTNNRLLKDKAAASSMNLLH</sequence>
<keyword evidence="4" id="KW-0804">Transcription</keyword>
<dbReference type="FunFam" id="1.20.5.170:FF:000020">
    <property type="entry name" value="BZIP transcription factor"/>
    <property type="match status" value="1"/>
</dbReference>
<dbReference type="InterPro" id="IPR045314">
    <property type="entry name" value="bZIP_plant_GBF1"/>
</dbReference>
<dbReference type="PROSITE" id="PS00036">
    <property type="entry name" value="BZIP_BASIC"/>
    <property type="match status" value="1"/>
</dbReference>
<accession>A0A8K0E736</accession>
<dbReference type="EMBL" id="VOIH02000009">
    <property type="protein sequence ID" value="KAF3437992.1"/>
    <property type="molecule type" value="Genomic_DNA"/>
</dbReference>
<evidence type="ECO:0000256" key="4">
    <source>
        <dbReference type="ARBA" id="ARBA00023163"/>
    </source>
</evidence>
<evidence type="ECO:0000256" key="5">
    <source>
        <dbReference type="ARBA" id="ARBA00023242"/>
    </source>
</evidence>
<keyword evidence="5" id="KW-0539">Nucleus</keyword>
<evidence type="ECO:0000256" key="6">
    <source>
        <dbReference type="SAM" id="MobiDB-lite"/>
    </source>
</evidence>
<dbReference type="Proteomes" id="UP000796880">
    <property type="component" value="Unassembled WGS sequence"/>
</dbReference>
<evidence type="ECO:0000259" key="7">
    <source>
        <dbReference type="PROSITE" id="PS50217"/>
    </source>
</evidence>
<dbReference type="GO" id="GO:0003700">
    <property type="term" value="F:DNA-binding transcription factor activity"/>
    <property type="evidence" value="ECO:0007669"/>
    <property type="project" value="InterPro"/>
</dbReference>
<name>A0A8K0E736_9ROSA</name>
<dbReference type="PANTHER" id="PTHR46324">
    <property type="entry name" value="BASIC LEUCINE ZIPPER 43-RELATED"/>
    <property type="match status" value="1"/>
</dbReference>
<keyword evidence="9" id="KW-1185">Reference proteome</keyword>
<dbReference type="OrthoDB" id="551672at2759"/>
<dbReference type="InterPro" id="IPR046347">
    <property type="entry name" value="bZIP_sf"/>
</dbReference>
<proteinExistence type="predicted"/>
<dbReference type="InterPro" id="IPR044521">
    <property type="entry name" value="AtbZIP8/43"/>
</dbReference>
<reference evidence="8" key="1">
    <citation type="submission" date="2020-03" db="EMBL/GenBank/DDBJ databases">
        <title>A high-quality chromosome-level genome assembly of a woody plant with both climbing and erect habits, Rhamnella rubrinervis.</title>
        <authorList>
            <person name="Lu Z."/>
            <person name="Yang Y."/>
            <person name="Zhu X."/>
            <person name="Sun Y."/>
        </authorList>
    </citation>
    <scope>NUCLEOTIDE SEQUENCE</scope>
    <source>
        <strain evidence="8">BYM</strain>
        <tissue evidence="8">Leaf</tissue>
    </source>
</reference>
<dbReference type="GO" id="GO:0046983">
    <property type="term" value="F:protein dimerization activity"/>
    <property type="evidence" value="ECO:0007669"/>
    <property type="project" value="UniProtKB-ARBA"/>
</dbReference>
<gene>
    <name evidence="8" type="ORF">FNV43_RR20748</name>
</gene>
<comment type="subcellular location">
    <subcellularLocation>
        <location evidence="1">Nucleus</location>
    </subcellularLocation>
</comment>
<evidence type="ECO:0000313" key="8">
    <source>
        <dbReference type="EMBL" id="KAF3437992.1"/>
    </source>
</evidence>
<evidence type="ECO:0000313" key="9">
    <source>
        <dbReference type="Proteomes" id="UP000796880"/>
    </source>
</evidence>
<dbReference type="SUPFAM" id="SSF57959">
    <property type="entry name" value="Leucine zipper domain"/>
    <property type="match status" value="1"/>
</dbReference>
<dbReference type="PROSITE" id="PS50217">
    <property type="entry name" value="BZIP"/>
    <property type="match status" value="1"/>
</dbReference>
<dbReference type="Pfam" id="PF00170">
    <property type="entry name" value="bZIP_1"/>
    <property type="match status" value="1"/>
</dbReference>
<keyword evidence="3" id="KW-0238">DNA-binding</keyword>
<dbReference type="Gene3D" id="1.20.5.170">
    <property type="match status" value="1"/>
</dbReference>